<proteinExistence type="predicted"/>
<sequence length="281" mass="28972">MSSSTACGASRVRPQGVGLGRLGEQREGPVGDHVGRGVEPRRQQEAPDADQFLVREVGVPGQVAEQVVGGLGALGRDELGHVLLEPDEGAVPVLGRHVHGHDRVGVSLEPLSVGVRNAQQLADHQRGEGTGEGLDQVDARSAALHRVQVRRGDLRDPVGELPHPADGELAGQDAPEAGVLGGVHPGHVADRGGRQRALGPPGERVVHQLVARAETAVAHDRADRGVTGGQPADVPVGVRHAGERPLLAQLRQAGGRVEGTAGGASGGERDRGRGLRGLAGR</sequence>
<dbReference type="AlphaFoldDB" id="A0A4Y3RBM5"/>
<accession>A0A4Y3RBM5</accession>
<comment type="caution">
    <text evidence="2">The sequence shown here is derived from an EMBL/GenBank/DDBJ whole genome shotgun (WGS) entry which is preliminary data.</text>
</comment>
<evidence type="ECO:0000256" key="1">
    <source>
        <dbReference type="SAM" id="MobiDB-lite"/>
    </source>
</evidence>
<feature type="compositionally biased region" description="Basic and acidic residues" evidence="1">
    <location>
        <begin position="23"/>
        <end position="45"/>
    </location>
</feature>
<reference evidence="2 3" key="1">
    <citation type="submission" date="2019-06" db="EMBL/GenBank/DDBJ databases">
        <title>Whole genome shotgun sequence of Streptomyces gardneri NBRC 12865.</title>
        <authorList>
            <person name="Hosoyama A."/>
            <person name="Uohara A."/>
            <person name="Ohji S."/>
            <person name="Ichikawa N."/>
        </authorList>
    </citation>
    <scope>NUCLEOTIDE SEQUENCE [LARGE SCALE GENOMIC DNA]</scope>
    <source>
        <strain evidence="2 3">NBRC 12865</strain>
    </source>
</reference>
<keyword evidence="3" id="KW-1185">Reference proteome</keyword>
<evidence type="ECO:0000313" key="2">
    <source>
        <dbReference type="EMBL" id="GEB55136.1"/>
    </source>
</evidence>
<evidence type="ECO:0000313" key="3">
    <source>
        <dbReference type="Proteomes" id="UP000315226"/>
    </source>
</evidence>
<feature type="region of interest" description="Disordered" evidence="1">
    <location>
        <begin position="1"/>
        <end position="51"/>
    </location>
</feature>
<feature type="compositionally biased region" description="Gly residues" evidence="1">
    <location>
        <begin position="256"/>
        <end position="266"/>
    </location>
</feature>
<dbReference type="Proteomes" id="UP000315226">
    <property type="component" value="Unassembled WGS sequence"/>
</dbReference>
<name>A0A4Y3RBM5_9ACTN</name>
<feature type="region of interest" description="Disordered" evidence="1">
    <location>
        <begin position="216"/>
        <end position="237"/>
    </location>
</feature>
<organism evidence="2 3">
    <name type="scientific">Streptomyces gardneri</name>
    <dbReference type="NCBI Taxonomy" id="66892"/>
    <lineage>
        <taxon>Bacteria</taxon>
        <taxon>Bacillati</taxon>
        <taxon>Actinomycetota</taxon>
        <taxon>Actinomycetes</taxon>
        <taxon>Kitasatosporales</taxon>
        <taxon>Streptomycetaceae</taxon>
        <taxon>Streptomyces</taxon>
    </lineage>
</organism>
<protein>
    <submittedName>
        <fullName evidence="2">Uncharacterized protein</fullName>
    </submittedName>
</protein>
<feature type="region of interest" description="Disordered" evidence="1">
    <location>
        <begin position="250"/>
        <end position="281"/>
    </location>
</feature>
<dbReference type="EMBL" id="BJMN01000005">
    <property type="protein sequence ID" value="GEB55136.1"/>
    <property type="molecule type" value="Genomic_DNA"/>
</dbReference>
<gene>
    <name evidence="2" type="ORF">SGA01_07410</name>
</gene>